<dbReference type="AlphaFoldDB" id="A0A1I5TV75"/>
<feature type="transmembrane region" description="Helical" evidence="1">
    <location>
        <begin position="5"/>
        <end position="24"/>
    </location>
</feature>
<feature type="transmembrane region" description="Helical" evidence="1">
    <location>
        <begin position="36"/>
        <end position="56"/>
    </location>
</feature>
<organism evidence="2 3">
    <name type="scientific">Pseudarcicella hirudinis</name>
    <dbReference type="NCBI Taxonomy" id="1079859"/>
    <lineage>
        <taxon>Bacteria</taxon>
        <taxon>Pseudomonadati</taxon>
        <taxon>Bacteroidota</taxon>
        <taxon>Cytophagia</taxon>
        <taxon>Cytophagales</taxon>
        <taxon>Flectobacillaceae</taxon>
        <taxon>Pseudarcicella</taxon>
    </lineage>
</organism>
<evidence type="ECO:0000313" key="2">
    <source>
        <dbReference type="EMBL" id="SFP86497.1"/>
    </source>
</evidence>
<dbReference type="OrthoDB" id="961164at2"/>
<gene>
    <name evidence="2" type="ORF">SAMN04515674_106202</name>
</gene>
<protein>
    <submittedName>
        <fullName evidence="2">Uncharacterized protein</fullName>
    </submittedName>
</protein>
<keyword evidence="1" id="KW-1133">Transmembrane helix</keyword>
<dbReference type="Proteomes" id="UP000199306">
    <property type="component" value="Unassembled WGS sequence"/>
</dbReference>
<keyword evidence="1" id="KW-0472">Membrane</keyword>
<keyword evidence="1" id="KW-0812">Transmembrane</keyword>
<dbReference type="STRING" id="1079859.SAMN04515674_106202"/>
<feature type="transmembrane region" description="Helical" evidence="1">
    <location>
        <begin position="68"/>
        <end position="89"/>
    </location>
</feature>
<accession>A0A1I5TV75</accession>
<reference evidence="2 3" key="1">
    <citation type="submission" date="2016-10" db="EMBL/GenBank/DDBJ databases">
        <authorList>
            <person name="de Groot N.N."/>
        </authorList>
    </citation>
    <scope>NUCLEOTIDE SEQUENCE [LARGE SCALE GENOMIC DNA]</scope>
    <source>
        <strain evidence="3">E92,LMG 26720,CCM 7988</strain>
    </source>
</reference>
<name>A0A1I5TV75_9BACT</name>
<sequence length="94" mass="10535">MTFFWILWGIDAILSLIFYYFFLIGLADGSVSSFNIGLWLAIIAITGGLLYGSLLLKKNNRLRLAQGLLLIFAIPGVLSGVFFLLLIIMNPNWH</sequence>
<dbReference type="EMBL" id="FOXH01000006">
    <property type="protein sequence ID" value="SFP86497.1"/>
    <property type="molecule type" value="Genomic_DNA"/>
</dbReference>
<keyword evidence="3" id="KW-1185">Reference proteome</keyword>
<evidence type="ECO:0000313" key="3">
    <source>
        <dbReference type="Proteomes" id="UP000199306"/>
    </source>
</evidence>
<evidence type="ECO:0000256" key="1">
    <source>
        <dbReference type="SAM" id="Phobius"/>
    </source>
</evidence>
<dbReference type="RefSeq" id="WP_092017422.1">
    <property type="nucleotide sequence ID" value="NZ_FOXH01000006.1"/>
</dbReference>
<proteinExistence type="predicted"/>